<evidence type="ECO:0008006" key="4">
    <source>
        <dbReference type="Google" id="ProtNLM"/>
    </source>
</evidence>
<feature type="transmembrane region" description="Helical" evidence="1">
    <location>
        <begin position="442"/>
        <end position="462"/>
    </location>
</feature>
<feature type="transmembrane region" description="Helical" evidence="1">
    <location>
        <begin position="207"/>
        <end position="232"/>
    </location>
</feature>
<keyword evidence="1" id="KW-0812">Transmembrane</keyword>
<evidence type="ECO:0000313" key="3">
    <source>
        <dbReference type="Proteomes" id="UP001501727"/>
    </source>
</evidence>
<sequence>MSQPTKLSVHADKHPSRPARLPLAWVIVAAVIVATFYPGIMSNDSIASLEQARTLEFTSWHPPIMAIIWSVLDRIVEGPVLMLAVQAALYAIAAAKLCTEAFPGLVRKFTPWLVIPLFSLFPPVMTLNGMIWKDVWMSALLLLALAYLFRMARADSSKSRLHAFFVVLTGCLFATAFRHNAVAATAGLLAGAFYFMWPDLRPWLRLLRACVCGVLLAIGLMLLVSTLVRLVAQPAHVTTPILMHDIAGMIVNSKEPWRAARVALAVSPALSDTSPHEFTQAIKRRYTPAAAGQILRTSRRPDAPFAINVYRLDHDADAVKQAWLALIKEEPAAYLTHRAKAFACLLQLCDRREWAQHSYILNPRYVAPEGNGPMQGTLRTLLVRPGTAWMYSPAFWLALVLAGGAYGLARPRERPLLVFMGLSGLGLAVSLFFTSPIESYRYMHWVVVMGWTMAWLLLGRLLQPNQAASPD</sequence>
<dbReference type="Proteomes" id="UP001501727">
    <property type="component" value="Unassembled WGS sequence"/>
</dbReference>
<accession>A0ABP7MYB1</accession>
<proteinExistence type="predicted"/>
<protein>
    <recommendedName>
        <fullName evidence="4">Glycosyltransferase RgtA/B/C/D-like domain-containing protein</fullName>
    </recommendedName>
</protein>
<reference evidence="3" key="1">
    <citation type="journal article" date="2019" name="Int. J. Syst. Evol. Microbiol.">
        <title>The Global Catalogue of Microorganisms (GCM) 10K type strain sequencing project: providing services to taxonomists for standard genome sequencing and annotation.</title>
        <authorList>
            <consortium name="The Broad Institute Genomics Platform"/>
            <consortium name="The Broad Institute Genome Sequencing Center for Infectious Disease"/>
            <person name="Wu L."/>
            <person name="Ma J."/>
        </authorList>
    </citation>
    <scope>NUCLEOTIDE SEQUENCE [LARGE SCALE GENOMIC DNA]</scope>
    <source>
        <strain evidence="3">JCM 16916</strain>
    </source>
</reference>
<name>A0ABP7MYB1_9GAMM</name>
<keyword evidence="1" id="KW-0472">Membrane</keyword>
<keyword evidence="1" id="KW-1133">Transmembrane helix</keyword>
<evidence type="ECO:0000256" key="1">
    <source>
        <dbReference type="SAM" id="Phobius"/>
    </source>
</evidence>
<comment type="caution">
    <text evidence="2">The sequence shown here is derived from an EMBL/GenBank/DDBJ whole genome shotgun (WGS) entry which is preliminary data.</text>
</comment>
<dbReference type="RefSeq" id="WP_344760484.1">
    <property type="nucleotide sequence ID" value="NZ_BAAAZU010000030.1"/>
</dbReference>
<feature type="transmembrane region" description="Helical" evidence="1">
    <location>
        <begin position="21"/>
        <end position="40"/>
    </location>
</feature>
<feature type="transmembrane region" description="Helical" evidence="1">
    <location>
        <begin position="388"/>
        <end position="409"/>
    </location>
</feature>
<gene>
    <name evidence="2" type="ORF">GCM10022229_26410</name>
</gene>
<organism evidence="2 3">
    <name type="scientific">Luteimonas lutimaris</name>
    <dbReference type="NCBI Taxonomy" id="698645"/>
    <lineage>
        <taxon>Bacteria</taxon>
        <taxon>Pseudomonadati</taxon>
        <taxon>Pseudomonadota</taxon>
        <taxon>Gammaproteobacteria</taxon>
        <taxon>Lysobacterales</taxon>
        <taxon>Lysobacteraceae</taxon>
        <taxon>Luteimonas</taxon>
    </lineage>
</organism>
<feature type="transmembrane region" description="Helical" evidence="1">
    <location>
        <begin position="79"/>
        <end position="97"/>
    </location>
</feature>
<dbReference type="EMBL" id="BAAAZU010000030">
    <property type="protein sequence ID" value="GAA3931590.1"/>
    <property type="molecule type" value="Genomic_DNA"/>
</dbReference>
<feature type="transmembrane region" description="Helical" evidence="1">
    <location>
        <begin position="416"/>
        <end position="436"/>
    </location>
</feature>
<evidence type="ECO:0000313" key="2">
    <source>
        <dbReference type="EMBL" id="GAA3931590.1"/>
    </source>
</evidence>
<feature type="transmembrane region" description="Helical" evidence="1">
    <location>
        <begin position="109"/>
        <end position="125"/>
    </location>
</feature>
<keyword evidence="3" id="KW-1185">Reference proteome</keyword>
<feature type="transmembrane region" description="Helical" evidence="1">
    <location>
        <begin position="131"/>
        <end position="149"/>
    </location>
</feature>
<feature type="transmembrane region" description="Helical" evidence="1">
    <location>
        <begin position="183"/>
        <end position="200"/>
    </location>
</feature>
<feature type="transmembrane region" description="Helical" evidence="1">
    <location>
        <begin position="161"/>
        <end position="177"/>
    </location>
</feature>